<evidence type="ECO:0000256" key="3">
    <source>
        <dbReference type="RuleBase" id="RU361153"/>
    </source>
</evidence>
<dbReference type="InterPro" id="IPR017853">
    <property type="entry name" value="GH"/>
</dbReference>
<dbReference type="PROSITE" id="PS51318">
    <property type="entry name" value="TAT"/>
    <property type="match status" value="1"/>
</dbReference>
<evidence type="ECO:0000313" key="5">
    <source>
        <dbReference type="EMBL" id="WIY46731.1"/>
    </source>
</evidence>
<dbReference type="SUPFAM" id="SSF51445">
    <property type="entry name" value="(Trans)glycosidases"/>
    <property type="match status" value="1"/>
</dbReference>
<accession>A0ABY9AIF0</accession>
<evidence type="ECO:0000313" key="6">
    <source>
        <dbReference type="Proteomes" id="UP001242732"/>
    </source>
</evidence>
<protein>
    <submittedName>
        <fullName evidence="5">Cellulase family glycosylhydrolase</fullName>
    </submittedName>
</protein>
<name>A0ABY9AIF0_PARCI</name>
<organism evidence="5 6">
    <name type="scientific">Paracidovorax citrulli</name>
    <name type="common">Acidovorax citrulli</name>
    <dbReference type="NCBI Taxonomy" id="80869"/>
    <lineage>
        <taxon>Bacteria</taxon>
        <taxon>Pseudomonadati</taxon>
        <taxon>Pseudomonadota</taxon>
        <taxon>Betaproteobacteria</taxon>
        <taxon>Burkholderiales</taxon>
        <taxon>Comamonadaceae</taxon>
        <taxon>Paracidovorax</taxon>
    </lineage>
</organism>
<dbReference type="PANTHER" id="PTHR34142">
    <property type="entry name" value="ENDO-BETA-1,4-GLUCANASE A"/>
    <property type="match status" value="1"/>
</dbReference>
<keyword evidence="2 3" id="KW-0326">Glycosidase</keyword>
<comment type="similarity">
    <text evidence="3">Belongs to the glycosyl hydrolase 5 (cellulase A) family.</text>
</comment>
<gene>
    <name evidence="5" type="ORF">QRO08_12750</name>
</gene>
<feature type="domain" description="Glycoside hydrolase family 5" evidence="4">
    <location>
        <begin position="86"/>
        <end position="415"/>
    </location>
</feature>
<dbReference type="Pfam" id="PF00150">
    <property type="entry name" value="Cellulase"/>
    <property type="match status" value="1"/>
</dbReference>
<evidence type="ECO:0000256" key="1">
    <source>
        <dbReference type="ARBA" id="ARBA00022801"/>
    </source>
</evidence>
<dbReference type="PANTHER" id="PTHR34142:SF1">
    <property type="entry name" value="GLYCOSIDE HYDROLASE FAMILY 5 DOMAIN-CONTAINING PROTEIN"/>
    <property type="match status" value="1"/>
</dbReference>
<dbReference type="Proteomes" id="UP001242732">
    <property type="component" value="Chromosome"/>
</dbReference>
<proteinExistence type="inferred from homology"/>
<dbReference type="RefSeq" id="WP_011796011.1">
    <property type="nucleotide sequence ID" value="NZ_CP023687.1"/>
</dbReference>
<keyword evidence="6" id="KW-1185">Reference proteome</keyword>
<evidence type="ECO:0000256" key="2">
    <source>
        <dbReference type="ARBA" id="ARBA00023295"/>
    </source>
</evidence>
<dbReference type="InterPro" id="IPR006311">
    <property type="entry name" value="TAT_signal"/>
</dbReference>
<dbReference type="InterPro" id="IPR001547">
    <property type="entry name" value="Glyco_hydro_5"/>
</dbReference>
<dbReference type="EMBL" id="CP127363">
    <property type="protein sequence ID" value="WIY46731.1"/>
    <property type="molecule type" value="Genomic_DNA"/>
</dbReference>
<keyword evidence="1 3" id="KW-0378">Hydrolase</keyword>
<dbReference type="Gene3D" id="3.20.20.80">
    <property type="entry name" value="Glycosidases"/>
    <property type="match status" value="1"/>
</dbReference>
<reference evidence="5 6" key="1">
    <citation type="submission" date="2023-06" db="EMBL/GenBank/DDBJ databases">
        <authorList>
            <person name="Ham H."/>
            <person name="Park D.S."/>
        </authorList>
    </citation>
    <scope>NUCLEOTIDE SEQUENCE [LARGE SCALE GENOMIC DNA]</scope>
    <source>
        <strain evidence="5 6">KACC 17005</strain>
    </source>
</reference>
<sequence>MPIPPHQASRQAPTASSAAAIPRRSVLQGGLGAAAWAATAGWSAGHAAWAATAGWSAGHAATASLPLAGMNLSGLGSNSFVENAQIGTHYRDISDKHIAAAGDCPLFRLPTTAQRFSTGQGMPLDETYTKQVGTVLDRLAAQGKRAILELHDYMRLPTRVAARQGFRIQSGQLVGPDGRAVADPADPAVWSGTYTQGAFNYVGYFDGRDQLLKLYEYRVIGTQGCKLYTEDGLPDLWLRLVQRFREHPAIFGWGLMNEPYTGKEKNANGSALDMRALWQRTATRTAARIFDHDRKHFVFICGNEFATASEWKKYSDALATIPDPYGLIVYEAHNYLDNNGQGGGAWKNPQETVAPDTGEKMVANFLQWLQDNGKRGFLGEHGYPENNASAEVATRRMLQLLQRNNVPSTQWCFGPGWPDGDPLGMSRDTGADTIAVKGNIAAVQPFFKERLATYLPPLRPN</sequence>
<evidence type="ECO:0000259" key="4">
    <source>
        <dbReference type="Pfam" id="PF00150"/>
    </source>
</evidence>